<keyword evidence="3" id="KW-0808">Transferase</keyword>
<keyword evidence="4 8" id="KW-0812">Transmembrane</keyword>
<evidence type="ECO:0000256" key="2">
    <source>
        <dbReference type="ARBA" id="ARBA00022475"/>
    </source>
</evidence>
<feature type="transmembrane region" description="Helical" evidence="8">
    <location>
        <begin position="362"/>
        <end position="382"/>
    </location>
</feature>
<dbReference type="Pfam" id="PF09594">
    <property type="entry name" value="GT87"/>
    <property type="match status" value="1"/>
</dbReference>
<dbReference type="AlphaFoldDB" id="A0A1C0AIX9"/>
<gene>
    <name evidence="9" type="ORF">BCR15_08135</name>
</gene>
<feature type="transmembrane region" description="Helical" evidence="8">
    <location>
        <begin position="161"/>
        <end position="194"/>
    </location>
</feature>
<dbReference type="InterPro" id="IPR018584">
    <property type="entry name" value="GT87"/>
</dbReference>
<evidence type="ECO:0000256" key="4">
    <source>
        <dbReference type="ARBA" id="ARBA00022692"/>
    </source>
</evidence>
<evidence type="ECO:0000313" key="9">
    <source>
        <dbReference type="EMBL" id="OCL32007.1"/>
    </source>
</evidence>
<feature type="transmembrane region" description="Helical" evidence="8">
    <location>
        <begin position="242"/>
        <end position="267"/>
    </location>
</feature>
<keyword evidence="6 8" id="KW-0472">Membrane</keyword>
<evidence type="ECO:0000256" key="6">
    <source>
        <dbReference type="ARBA" id="ARBA00023136"/>
    </source>
</evidence>
<dbReference type="GO" id="GO:0016758">
    <property type="term" value="F:hexosyltransferase activity"/>
    <property type="evidence" value="ECO:0007669"/>
    <property type="project" value="InterPro"/>
</dbReference>
<comment type="similarity">
    <text evidence="7">Belongs to the glycosyltransferase 87 family.</text>
</comment>
<evidence type="ECO:0000256" key="7">
    <source>
        <dbReference type="ARBA" id="ARBA00024033"/>
    </source>
</evidence>
<proteinExistence type="inferred from homology"/>
<feature type="transmembrane region" description="Helical" evidence="8">
    <location>
        <begin position="90"/>
        <end position="113"/>
    </location>
</feature>
<evidence type="ECO:0000256" key="3">
    <source>
        <dbReference type="ARBA" id="ARBA00022679"/>
    </source>
</evidence>
<dbReference type="GO" id="GO:0005886">
    <property type="term" value="C:plasma membrane"/>
    <property type="evidence" value="ECO:0007669"/>
    <property type="project" value="UniProtKB-SubCell"/>
</dbReference>
<evidence type="ECO:0000256" key="5">
    <source>
        <dbReference type="ARBA" id="ARBA00022989"/>
    </source>
</evidence>
<feature type="transmembrane region" description="Helical" evidence="8">
    <location>
        <begin position="125"/>
        <end position="146"/>
    </location>
</feature>
<keyword evidence="10" id="KW-1185">Reference proteome</keyword>
<feature type="transmembrane region" description="Helical" evidence="8">
    <location>
        <begin position="326"/>
        <end position="355"/>
    </location>
</feature>
<keyword evidence="2" id="KW-1003">Cell membrane</keyword>
<evidence type="ECO:0000256" key="8">
    <source>
        <dbReference type="SAM" id="Phobius"/>
    </source>
</evidence>
<keyword evidence="5 8" id="KW-1133">Transmembrane helix</keyword>
<name>A0A1C0AIX9_9ACTN</name>
<comment type="caution">
    <text evidence="9">The sequence shown here is derived from an EMBL/GenBank/DDBJ whole genome shotgun (WGS) entry which is preliminary data.</text>
</comment>
<evidence type="ECO:0008006" key="11">
    <source>
        <dbReference type="Google" id="ProtNLM"/>
    </source>
</evidence>
<reference evidence="10" key="1">
    <citation type="submission" date="2016-07" db="EMBL/GenBank/DDBJ databases">
        <authorList>
            <person name="Florea S."/>
            <person name="Webb J.S."/>
            <person name="Jaromczyk J."/>
            <person name="Schardl C.L."/>
        </authorList>
    </citation>
    <scope>NUCLEOTIDE SEQUENCE [LARGE SCALE GENOMIC DNA]</scope>
    <source>
        <strain evidence="10">IPBSL-7</strain>
    </source>
</reference>
<feature type="transmembrane region" description="Helical" evidence="8">
    <location>
        <begin position="294"/>
        <end position="314"/>
    </location>
</feature>
<evidence type="ECO:0000313" key="10">
    <source>
        <dbReference type="Proteomes" id="UP000093501"/>
    </source>
</evidence>
<dbReference type="Proteomes" id="UP000093501">
    <property type="component" value="Unassembled WGS sequence"/>
</dbReference>
<organism evidence="9 10">
    <name type="scientific">Tessaracoccus lapidicaptus</name>
    <dbReference type="NCBI Taxonomy" id="1427523"/>
    <lineage>
        <taxon>Bacteria</taxon>
        <taxon>Bacillati</taxon>
        <taxon>Actinomycetota</taxon>
        <taxon>Actinomycetes</taxon>
        <taxon>Propionibacteriales</taxon>
        <taxon>Propionibacteriaceae</taxon>
        <taxon>Tessaracoccus</taxon>
    </lineage>
</organism>
<protein>
    <recommendedName>
        <fullName evidence="11">DUF2029 domain-containing protein</fullName>
    </recommendedName>
</protein>
<dbReference type="RefSeq" id="WP_068752355.1">
    <property type="nucleotide sequence ID" value="NZ_MBQD01000024.1"/>
</dbReference>
<feature type="transmembrane region" description="Helical" evidence="8">
    <location>
        <begin position="22"/>
        <end position="43"/>
    </location>
</feature>
<comment type="subcellular location">
    <subcellularLocation>
        <location evidence="1">Cell membrane</location>
        <topology evidence="1">Multi-pass membrane protein</topology>
    </subcellularLocation>
</comment>
<sequence>MTNALVPGLGGPMGRHARPRGIWFDALPWAVAVGTASFLVLFLRHTPCVQTEVGVDINAYARLCYSDVQTMVRGLALPVGASPFDGSTLAVAPLVGVLLLAGMAVARLVGIPVGPTATDQQQLDASVVAVGAVTVALYLCFLVWIVTSARWGRRSPGRPSWVAMLVAASPIVAASGLVSWDLLPVALTSAALALLSRGRAMEAGIILGLAASAGTMPIGIALAVTVGAWLRGAWPAAARVGVPALVTWSVVHAPLLVTSPGAVFAFYHGEVHKERGYGSLWYLLELLGKPVRHAGSLAFVMLAVFLLAGIAYLYVTRRRPHDASLIAVVVLAAVVVGPSFPPQSSLWVLLAVLVARPFRPELIAATVAHVGYYLAIWGWLAGSLTLAQYGPYGVYWGAIIVRTAVDTWLLSLALRDIRAAT</sequence>
<evidence type="ECO:0000256" key="1">
    <source>
        <dbReference type="ARBA" id="ARBA00004651"/>
    </source>
</evidence>
<accession>A0A1C0AIX9</accession>
<feature type="transmembrane region" description="Helical" evidence="8">
    <location>
        <begin position="206"/>
        <end position="230"/>
    </location>
</feature>
<dbReference type="EMBL" id="MBQD01000024">
    <property type="protein sequence ID" value="OCL32007.1"/>
    <property type="molecule type" value="Genomic_DNA"/>
</dbReference>